<sequence length="374" mass="39845">MIIDTFGVWWRSWDNFTQKAKPDAVETAPDPDEDDLDDLDDVLDQFQAKPSHSSAANAPAPSTTSSSHPAAAPAAAAADPASRAKDAAAAEPGEDEDFAKQLQAGMQNLMGELGENPEMQRQFEEMMQELIRAGAAPDDKKAGEHLRHAADEAGKVGGAEGGEPGTGAAGATAGTRSASKEAAGRKAGAGAGGTGGGDFNDTIRRTMERMQASGDAATAASTSGAAGGGGGGSEEDLLAQMMKELQSGGGAGGEEDFNKMLMSMMSQLTNKEILYEPMKELDDKFPDWLRRHEDAADVEKGEMDRYKEQRRLVREIVARFERKEYRDENEEDREYIVDRMQKMQAQGSPPPDLVGDMSAAQEALGDLDQGCPQQ</sequence>
<dbReference type="VEuPathDB" id="FungiDB:BTJ68_11255"/>
<evidence type="ECO:0000313" key="3">
    <source>
        <dbReference type="EMBL" id="RMY60384.1"/>
    </source>
</evidence>
<dbReference type="PANTHER" id="PTHR12774">
    <property type="entry name" value="PEROXISOMAL BIOGENESIS FACTOR 19"/>
    <property type="match status" value="1"/>
</dbReference>
<evidence type="ECO:0000256" key="1">
    <source>
        <dbReference type="SAM" id="Coils"/>
    </source>
</evidence>
<accession>A0A3M7D7W7</accession>
<feature type="compositionally biased region" description="Low complexity" evidence="2">
    <location>
        <begin position="48"/>
        <end position="81"/>
    </location>
</feature>
<dbReference type="GO" id="GO:0045046">
    <property type="term" value="P:protein import into peroxisome membrane"/>
    <property type="evidence" value="ECO:0007669"/>
    <property type="project" value="TreeGrafter"/>
</dbReference>
<dbReference type="InterPro" id="IPR038322">
    <property type="entry name" value="Pex19_C_sf"/>
</dbReference>
<keyword evidence="1" id="KW-0175">Coiled coil</keyword>
<dbReference type="InterPro" id="IPR006708">
    <property type="entry name" value="Pex19"/>
</dbReference>
<feature type="region of interest" description="Disordered" evidence="2">
    <location>
        <begin position="343"/>
        <end position="374"/>
    </location>
</feature>
<evidence type="ECO:0000256" key="2">
    <source>
        <dbReference type="SAM" id="MobiDB-lite"/>
    </source>
</evidence>
<feature type="compositionally biased region" description="Gly residues" evidence="2">
    <location>
        <begin position="187"/>
        <end position="198"/>
    </location>
</feature>
<proteinExistence type="predicted"/>
<feature type="compositionally biased region" description="Gly residues" evidence="2">
    <location>
        <begin position="155"/>
        <end position="168"/>
    </location>
</feature>
<evidence type="ECO:0008006" key="5">
    <source>
        <dbReference type="Google" id="ProtNLM"/>
    </source>
</evidence>
<organism evidence="3 4">
    <name type="scientific">Hortaea werneckii</name>
    <name type="common">Black yeast</name>
    <name type="synonym">Cladosporium werneckii</name>
    <dbReference type="NCBI Taxonomy" id="91943"/>
    <lineage>
        <taxon>Eukaryota</taxon>
        <taxon>Fungi</taxon>
        <taxon>Dikarya</taxon>
        <taxon>Ascomycota</taxon>
        <taxon>Pezizomycotina</taxon>
        <taxon>Dothideomycetes</taxon>
        <taxon>Dothideomycetidae</taxon>
        <taxon>Mycosphaerellales</taxon>
        <taxon>Teratosphaeriaceae</taxon>
        <taxon>Hortaea</taxon>
    </lineage>
</organism>
<feature type="region of interest" description="Disordered" evidence="2">
    <location>
        <begin position="154"/>
        <end position="235"/>
    </location>
</feature>
<feature type="region of interest" description="Disordered" evidence="2">
    <location>
        <begin position="17"/>
        <end position="95"/>
    </location>
</feature>
<protein>
    <recommendedName>
        <fullName evidence="5">Peroxin-19</fullName>
    </recommendedName>
</protein>
<dbReference type="PANTHER" id="PTHR12774:SF2">
    <property type="entry name" value="PEROXISOMAL BIOGENESIS FACTOR 19"/>
    <property type="match status" value="1"/>
</dbReference>
<feature type="compositionally biased region" description="Low complexity" evidence="2">
    <location>
        <begin position="212"/>
        <end position="224"/>
    </location>
</feature>
<dbReference type="Gene3D" id="1.20.120.900">
    <property type="entry name" value="Pex19, mPTS binding domain"/>
    <property type="match status" value="1"/>
</dbReference>
<dbReference type="OrthoDB" id="21292at2759"/>
<dbReference type="Pfam" id="PF04614">
    <property type="entry name" value="Pex19"/>
    <property type="match status" value="1"/>
</dbReference>
<dbReference type="GO" id="GO:0033328">
    <property type="term" value="F:peroxisome membrane targeting sequence binding"/>
    <property type="evidence" value="ECO:0007669"/>
    <property type="project" value="TreeGrafter"/>
</dbReference>
<dbReference type="EMBL" id="QWIP01000555">
    <property type="protein sequence ID" value="RMY60384.1"/>
    <property type="molecule type" value="Genomic_DNA"/>
</dbReference>
<reference evidence="3 4" key="1">
    <citation type="journal article" date="2018" name="BMC Genomics">
        <title>Genomic evidence for intraspecific hybridization in a clonal and extremely halotolerant yeast.</title>
        <authorList>
            <person name="Gostincar C."/>
            <person name="Stajich J.E."/>
            <person name="Zupancic J."/>
            <person name="Zalar P."/>
            <person name="Gunde-Cimerman N."/>
        </authorList>
    </citation>
    <scope>NUCLEOTIDE SEQUENCE [LARGE SCALE GENOMIC DNA]</scope>
    <source>
        <strain evidence="3 4">EXF-2682</strain>
    </source>
</reference>
<dbReference type="GO" id="GO:0005778">
    <property type="term" value="C:peroxisomal membrane"/>
    <property type="evidence" value="ECO:0007669"/>
    <property type="project" value="TreeGrafter"/>
</dbReference>
<feature type="compositionally biased region" description="Acidic residues" evidence="2">
    <location>
        <begin position="29"/>
        <end position="43"/>
    </location>
</feature>
<comment type="caution">
    <text evidence="3">The sequence shown here is derived from an EMBL/GenBank/DDBJ whole genome shotgun (WGS) entry which is preliminary data.</text>
</comment>
<dbReference type="Proteomes" id="UP000269276">
    <property type="component" value="Unassembled WGS sequence"/>
</dbReference>
<evidence type="ECO:0000313" key="4">
    <source>
        <dbReference type="Proteomes" id="UP000269276"/>
    </source>
</evidence>
<feature type="coiled-coil region" evidence="1">
    <location>
        <begin position="289"/>
        <end position="323"/>
    </location>
</feature>
<dbReference type="AlphaFoldDB" id="A0A3M7D7W7"/>
<name>A0A3M7D7W7_HORWE</name>
<gene>
    <name evidence="3" type="ORF">D0863_11617</name>
</gene>